<evidence type="ECO:0000256" key="1">
    <source>
        <dbReference type="SAM" id="Phobius"/>
    </source>
</evidence>
<keyword evidence="1" id="KW-0812">Transmembrane</keyword>
<dbReference type="OrthoDB" id="6057435at2"/>
<dbReference type="Proteomes" id="UP000185578">
    <property type="component" value="Unassembled WGS sequence"/>
</dbReference>
<dbReference type="AlphaFoldDB" id="A0A1Q8EQW1"/>
<dbReference type="EMBL" id="MSCT01000010">
    <property type="protein sequence ID" value="OLF54197.1"/>
    <property type="molecule type" value="Genomic_DNA"/>
</dbReference>
<name>A0A1Q8EQW1_9PSED</name>
<evidence type="ECO:0000313" key="2">
    <source>
        <dbReference type="EMBL" id="OLF54197.1"/>
    </source>
</evidence>
<reference evidence="2 3" key="1">
    <citation type="submission" date="2016-12" db="EMBL/GenBank/DDBJ databases">
        <authorList>
            <person name="Song W.-J."/>
            <person name="Kurnit D.M."/>
        </authorList>
    </citation>
    <scope>NUCLEOTIDE SEQUENCE [LARGE SCALE GENOMIC DNA]</scope>
    <source>
        <strain evidence="2 3">PCL1601</strain>
    </source>
</reference>
<organism evidence="2 3">
    <name type="scientific">Pseudomonas chlororaphis</name>
    <dbReference type="NCBI Taxonomy" id="587753"/>
    <lineage>
        <taxon>Bacteria</taxon>
        <taxon>Pseudomonadati</taxon>
        <taxon>Pseudomonadota</taxon>
        <taxon>Gammaproteobacteria</taxon>
        <taxon>Pseudomonadales</taxon>
        <taxon>Pseudomonadaceae</taxon>
        <taxon>Pseudomonas</taxon>
    </lineage>
</organism>
<feature type="transmembrane region" description="Helical" evidence="1">
    <location>
        <begin position="20"/>
        <end position="37"/>
    </location>
</feature>
<keyword evidence="1" id="KW-0472">Membrane</keyword>
<dbReference type="RefSeq" id="WP_075119741.1">
    <property type="nucleotide sequence ID" value="NZ_MSCT01000010.1"/>
</dbReference>
<evidence type="ECO:0000313" key="3">
    <source>
        <dbReference type="Proteomes" id="UP000185578"/>
    </source>
</evidence>
<sequence length="163" mass="18656">MTSIQALRNRWKSLSGLQKALINLLVVGGLLAAYFIWQYSRTPGAMLYGHNHTDRPIFSYFVNDNWGGNGGMTCCWRIEGKVLKVDWIKSMTRTQYEQGAREETLSIELPNPPRQRGDRYLHVHFFPGNQVRVAWSSNLDTPYENLKEVPAVPATKDQETKAQ</sequence>
<accession>A0A1Q8EQW1</accession>
<dbReference type="InterPro" id="IPR021733">
    <property type="entry name" value="DUF3304"/>
</dbReference>
<comment type="caution">
    <text evidence="2">The sequence shown here is derived from an EMBL/GenBank/DDBJ whole genome shotgun (WGS) entry which is preliminary data.</text>
</comment>
<gene>
    <name evidence="2" type="ORF">BTN82_14175</name>
</gene>
<protein>
    <recommendedName>
        <fullName evidence="4">DUF3304 domain-containing protein</fullName>
    </recommendedName>
</protein>
<evidence type="ECO:0008006" key="4">
    <source>
        <dbReference type="Google" id="ProtNLM"/>
    </source>
</evidence>
<keyword evidence="1" id="KW-1133">Transmembrane helix</keyword>
<proteinExistence type="predicted"/>
<dbReference type="Pfam" id="PF11745">
    <property type="entry name" value="DUF3304"/>
    <property type="match status" value="1"/>
</dbReference>